<feature type="transmembrane region" description="Helical" evidence="7">
    <location>
        <begin position="247"/>
        <end position="271"/>
    </location>
</feature>
<comment type="subcellular location">
    <subcellularLocation>
        <location evidence="1 7">Cell membrane</location>
        <topology evidence="1 7">Multi-pass membrane protein</topology>
    </subcellularLocation>
</comment>
<evidence type="ECO:0000256" key="3">
    <source>
        <dbReference type="ARBA" id="ARBA00022475"/>
    </source>
</evidence>
<gene>
    <name evidence="9" type="ORF">FJZ47_20270</name>
</gene>
<evidence type="ECO:0000259" key="8">
    <source>
        <dbReference type="PROSITE" id="PS50928"/>
    </source>
</evidence>
<dbReference type="AlphaFoldDB" id="A0A938B631"/>
<feature type="transmembrane region" description="Helical" evidence="7">
    <location>
        <begin position="12"/>
        <end position="33"/>
    </location>
</feature>
<dbReference type="CDD" id="cd06261">
    <property type="entry name" value="TM_PBP2"/>
    <property type="match status" value="1"/>
</dbReference>
<dbReference type="SUPFAM" id="SSF161098">
    <property type="entry name" value="MetI-like"/>
    <property type="match status" value="1"/>
</dbReference>
<evidence type="ECO:0000256" key="5">
    <source>
        <dbReference type="ARBA" id="ARBA00022989"/>
    </source>
</evidence>
<evidence type="ECO:0000256" key="7">
    <source>
        <dbReference type="RuleBase" id="RU363032"/>
    </source>
</evidence>
<feature type="transmembrane region" description="Helical" evidence="7">
    <location>
        <begin position="75"/>
        <end position="102"/>
    </location>
</feature>
<keyword evidence="5 7" id="KW-1133">Transmembrane helix</keyword>
<feature type="transmembrane region" description="Helical" evidence="7">
    <location>
        <begin position="114"/>
        <end position="136"/>
    </location>
</feature>
<sequence>MTTAQFQRFAKRLLWLYLPTLVLLVFVLLPFYWMVITSLKQDRNIFDPKANPFWFSMAPTLKHYTDLINPNKTDFLIWIQNSLMVAVLVTLISVSIGILAGYSLARLRYKGAQTIGSSVFITYLVPPSLLFLPLSHVIGQLGLTETRWAMVISYPTFLVPFCTWLLMGYFRTIPKEIEECALVDGCTRLKALIRIVLPVAIPGIITAALFSFTLAWGEYLYSITFVTDSYEKTIPSAVVGELIRGDVYHWGGLMAGALLGSVPIALIYVIFLDYYVSGLTAGATKG</sequence>
<accession>A0A938B631</accession>
<reference evidence="9" key="1">
    <citation type="submission" date="2019-03" db="EMBL/GenBank/DDBJ databases">
        <title>Lake Tanganyika Metagenome-Assembled Genomes (MAGs).</title>
        <authorList>
            <person name="Tran P."/>
        </authorList>
    </citation>
    <scope>NUCLEOTIDE SEQUENCE</scope>
    <source>
        <strain evidence="9">K_DeepCast_65m_m2_066</strain>
    </source>
</reference>
<dbReference type="PANTHER" id="PTHR32243:SF18">
    <property type="entry name" value="INNER MEMBRANE ABC TRANSPORTER PERMEASE PROTEIN YCJP"/>
    <property type="match status" value="1"/>
</dbReference>
<name>A0A938B631_UNCTE</name>
<evidence type="ECO:0000313" key="9">
    <source>
        <dbReference type="EMBL" id="MBM3226110.1"/>
    </source>
</evidence>
<feature type="transmembrane region" description="Helical" evidence="7">
    <location>
        <begin position="148"/>
        <end position="170"/>
    </location>
</feature>
<feature type="transmembrane region" description="Helical" evidence="7">
    <location>
        <begin position="191"/>
        <end position="216"/>
    </location>
</feature>
<dbReference type="Proteomes" id="UP000712673">
    <property type="component" value="Unassembled WGS sequence"/>
</dbReference>
<comment type="similarity">
    <text evidence="7">Belongs to the binding-protein-dependent transport system permease family.</text>
</comment>
<dbReference type="InterPro" id="IPR050901">
    <property type="entry name" value="BP-dep_ABC_trans_perm"/>
</dbReference>
<dbReference type="Pfam" id="PF00528">
    <property type="entry name" value="BPD_transp_1"/>
    <property type="match status" value="1"/>
</dbReference>
<keyword evidence="6 7" id="KW-0472">Membrane</keyword>
<protein>
    <submittedName>
        <fullName evidence="9">Carbohydrate ABC transporter permease</fullName>
    </submittedName>
</protein>
<evidence type="ECO:0000313" key="10">
    <source>
        <dbReference type="Proteomes" id="UP000712673"/>
    </source>
</evidence>
<keyword evidence="4 7" id="KW-0812">Transmembrane</keyword>
<dbReference type="GO" id="GO:0005886">
    <property type="term" value="C:plasma membrane"/>
    <property type="evidence" value="ECO:0007669"/>
    <property type="project" value="UniProtKB-SubCell"/>
</dbReference>
<evidence type="ECO:0000256" key="2">
    <source>
        <dbReference type="ARBA" id="ARBA00022448"/>
    </source>
</evidence>
<evidence type="ECO:0000256" key="6">
    <source>
        <dbReference type="ARBA" id="ARBA00023136"/>
    </source>
</evidence>
<keyword evidence="3" id="KW-1003">Cell membrane</keyword>
<keyword evidence="2 7" id="KW-0813">Transport</keyword>
<comment type="caution">
    <text evidence="9">The sequence shown here is derived from an EMBL/GenBank/DDBJ whole genome shotgun (WGS) entry which is preliminary data.</text>
</comment>
<dbReference type="EMBL" id="VGLS01000790">
    <property type="protein sequence ID" value="MBM3226110.1"/>
    <property type="molecule type" value="Genomic_DNA"/>
</dbReference>
<dbReference type="Gene3D" id="1.10.3720.10">
    <property type="entry name" value="MetI-like"/>
    <property type="match status" value="1"/>
</dbReference>
<dbReference type="PROSITE" id="PS50928">
    <property type="entry name" value="ABC_TM1"/>
    <property type="match status" value="1"/>
</dbReference>
<evidence type="ECO:0000256" key="1">
    <source>
        <dbReference type="ARBA" id="ARBA00004651"/>
    </source>
</evidence>
<dbReference type="InterPro" id="IPR035906">
    <property type="entry name" value="MetI-like_sf"/>
</dbReference>
<evidence type="ECO:0000256" key="4">
    <source>
        <dbReference type="ARBA" id="ARBA00022692"/>
    </source>
</evidence>
<dbReference type="PANTHER" id="PTHR32243">
    <property type="entry name" value="MALTOSE TRANSPORT SYSTEM PERMEASE-RELATED"/>
    <property type="match status" value="1"/>
</dbReference>
<proteinExistence type="inferred from homology"/>
<dbReference type="InterPro" id="IPR000515">
    <property type="entry name" value="MetI-like"/>
</dbReference>
<feature type="domain" description="ABC transmembrane type-1" evidence="8">
    <location>
        <begin position="79"/>
        <end position="271"/>
    </location>
</feature>
<dbReference type="GO" id="GO:0055085">
    <property type="term" value="P:transmembrane transport"/>
    <property type="evidence" value="ECO:0007669"/>
    <property type="project" value="InterPro"/>
</dbReference>
<organism evidence="9 10">
    <name type="scientific">Tectimicrobiota bacterium</name>
    <dbReference type="NCBI Taxonomy" id="2528274"/>
    <lineage>
        <taxon>Bacteria</taxon>
        <taxon>Pseudomonadati</taxon>
        <taxon>Nitrospinota/Tectimicrobiota group</taxon>
        <taxon>Candidatus Tectimicrobiota</taxon>
    </lineage>
</organism>